<gene>
    <name evidence="4" type="ORF">ACFPQ6_02060</name>
</gene>
<evidence type="ECO:0000256" key="2">
    <source>
        <dbReference type="ARBA" id="ARBA00023315"/>
    </source>
</evidence>
<proteinExistence type="predicted"/>
<dbReference type="SUPFAM" id="SSF55729">
    <property type="entry name" value="Acyl-CoA N-acyltransferases (Nat)"/>
    <property type="match status" value="2"/>
</dbReference>
<keyword evidence="1 4" id="KW-0808">Transferase</keyword>
<feature type="domain" description="N-acetyltransferase" evidence="3">
    <location>
        <begin position="10"/>
        <end position="159"/>
    </location>
</feature>
<dbReference type="InterPro" id="IPR000182">
    <property type="entry name" value="GNAT_dom"/>
</dbReference>
<evidence type="ECO:0000313" key="4">
    <source>
        <dbReference type="EMBL" id="MFC5847081.1"/>
    </source>
</evidence>
<dbReference type="PANTHER" id="PTHR43877:SF1">
    <property type="entry name" value="ACETYLTRANSFERASE"/>
    <property type="match status" value="1"/>
</dbReference>
<dbReference type="Gene3D" id="3.40.630.30">
    <property type="match status" value="1"/>
</dbReference>
<dbReference type="InterPro" id="IPR050832">
    <property type="entry name" value="Bact_Acetyltransf"/>
</dbReference>
<evidence type="ECO:0000259" key="3">
    <source>
        <dbReference type="PROSITE" id="PS51186"/>
    </source>
</evidence>
<dbReference type="InterPro" id="IPR016181">
    <property type="entry name" value="Acyl_CoA_acyltransferase"/>
</dbReference>
<dbReference type="Pfam" id="PF00583">
    <property type="entry name" value="Acetyltransf_1"/>
    <property type="match status" value="1"/>
</dbReference>
<name>A0ABW1DEN1_9DEIO</name>
<dbReference type="Proteomes" id="UP001595979">
    <property type="component" value="Unassembled WGS sequence"/>
</dbReference>
<evidence type="ECO:0000313" key="5">
    <source>
        <dbReference type="Proteomes" id="UP001595979"/>
    </source>
</evidence>
<reference evidence="5" key="1">
    <citation type="journal article" date="2019" name="Int. J. Syst. Evol. Microbiol.">
        <title>The Global Catalogue of Microorganisms (GCM) 10K type strain sequencing project: providing services to taxonomists for standard genome sequencing and annotation.</title>
        <authorList>
            <consortium name="The Broad Institute Genomics Platform"/>
            <consortium name="The Broad Institute Genome Sequencing Center for Infectious Disease"/>
            <person name="Wu L."/>
            <person name="Ma J."/>
        </authorList>
    </citation>
    <scope>NUCLEOTIDE SEQUENCE [LARGE SCALE GENOMIC DNA]</scope>
    <source>
        <strain evidence="5">CGMCC 1.15053</strain>
    </source>
</reference>
<organism evidence="4 5">
    <name type="scientific">Deinococcus petrolearius</name>
    <dbReference type="NCBI Taxonomy" id="1751295"/>
    <lineage>
        <taxon>Bacteria</taxon>
        <taxon>Thermotogati</taxon>
        <taxon>Deinococcota</taxon>
        <taxon>Deinococci</taxon>
        <taxon>Deinococcales</taxon>
        <taxon>Deinococcaceae</taxon>
        <taxon>Deinococcus</taxon>
    </lineage>
</organism>
<dbReference type="RefSeq" id="WP_380045891.1">
    <property type="nucleotide sequence ID" value="NZ_JBHSOH010000003.1"/>
</dbReference>
<dbReference type="GO" id="GO:0016746">
    <property type="term" value="F:acyltransferase activity"/>
    <property type="evidence" value="ECO:0007669"/>
    <property type="project" value="UniProtKB-KW"/>
</dbReference>
<protein>
    <submittedName>
        <fullName evidence="4">GNAT family N-acetyltransferase</fullName>
        <ecNumber evidence="4">2.3.1.-</ecNumber>
    </submittedName>
</protein>
<sequence>MSEAASAPAPEPRAFRPADAPAWVALTNAALGQQATPDGLLDADARRDPAEPARRWVWEDAAGLAGVAWLYRFAFDPPGFLHAGVVVAPARRGRGVGTALWEAVRAAAGGAPLAAAVADDDPGSLAWAQGQGFARHLHRFASTLDLTTFGEAPFTADLERAAAQGVTFTDLGGADALTLARYLDYFADRLTETPDLAGHPRWPAAQVRASLHLDHDPHPEWLVLATGPGGEWLGTSALVRYGLLAYNELTALSPQARGRGLALPLKLEAIRRARAAGLLTMKTNNLSTNAPMLAVNRRLGFAARPGTFGLRRLP</sequence>
<dbReference type="CDD" id="cd04301">
    <property type="entry name" value="NAT_SF"/>
    <property type="match status" value="1"/>
</dbReference>
<accession>A0ABW1DEN1</accession>
<keyword evidence="5" id="KW-1185">Reference proteome</keyword>
<dbReference type="PROSITE" id="PS51186">
    <property type="entry name" value="GNAT"/>
    <property type="match status" value="2"/>
</dbReference>
<keyword evidence="2 4" id="KW-0012">Acyltransferase</keyword>
<feature type="domain" description="N-acetyltransferase" evidence="3">
    <location>
        <begin position="180"/>
        <end position="314"/>
    </location>
</feature>
<dbReference type="EMBL" id="JBHSOH010000003">
    <property type="protein sequence ID" value="MFC5847081.1"/>
    <property type="molecule type" value="Genomic_DNA"/>
</dbReference>
<comment type="caution">
    <text evidence="4">The sequence shown here is derived from an EMBL/GenBank/DDBJ whole genome shotgun (WGS) entry which is preliminary data.</text>
</comment>
<evidence type="ECO:0000256" key="1">
    <source>
        <dbReference type="ARBA" id="ARBA00022679"/>
    </source>
</evidence>
<dbReference type="EC" id="2.3.1.-" evidence="4"/>
<dbReference type="PANTHER" id="PTHR43877">
    <property type="entry name" value="AMINOALKYLPHOSPHONATE N-ACETYLTRANSFERASE-RELATED-RELATED"/>
    <property type="match status" value="1"/>
</dbReference>